<name>A0A8K0D3F7_IGNLU</name>
<evidence type="ECO:0000256" key="12">
    <source>
        <dbReference type="ARBA" id="ARBA00022989"/>
    </source>
</evidence>
<evidence type="ECO:0000256" key="15">
    <source>
        <dbReference type="ARBA" id="ARBA00023180"/>
    </source>
</evidence>
<evidence type="ECO:0000256" key="29">
    <source>
        <dbReference type="ARBA" id="ARBA00048011"/>
    </source>
</evidence>
<evidence type="ECO:0000256" key="34">
    <source>
        <dbReference type="ARBA" id="ARBA00048362"/>
    </source>
</evidence>
<keyword evidence="8" id="KW-0812">Transmembrane</keyword>
<dbReference type="EC" id="3.1.1.4" evidence="4"/>
<evidence type="ECO:0000256" key="21">
    <source>
        <dbReference type="ARBA" id="ARBA00031182"/>
    </source>
</evidence>
<sequence length="413" mass="46865">MKIIFITILFLIFHFKISEGQRTSLEQLLPLFRMIKDSSLAALTPTTRDSRNFRLAEDLHKLQPRLNDDVPFPCDVNDARSEKRPKSVHNLRPGDIDIIAALGDSLTAGAGLVATNILGIILEHRGMAFSIGGQDTWRQFVTLPNILKEFNPKLFGFATQDTFGHHKEVQFNAAEVGAMSRDLPYMASVLIKRLQDDSRVNIAKHWKIISIMIGSNDFCADVCYSKNPESSIEAHRKHMTKALRLLRDSLPRTLVNVLVTPNLKVLANVTLSNRPPLCYFTHNVECPCLFGLQFAHLQDRLEKIMVKWQDIEIELANSPEFDRDDFTVVVQPFTANYTLHRTARGLTDYSSLSEDCFHLSQKENARAGLSLWNNILEPVGKKSATPSELYHFKCPSKEHPFIFTRRNSIHVVS</sequence>
<dbReference type="PROSITE" id="PS01098">
    <property type="entry name" value="LIPASE_GDSL_SER"/>
    <property type="match status" value="1"/>
</dbReference>
<keyword evidence="7" id="KW-1003">Cell membrane</keyword>
<dbReference type="PANTHER" id="PTHR21325">
    <property type="entry name" value="PHOSPHOLIPASE B, PLB1"/>
    <property type="match status" value="1"/>
</dbReference>
<evidence type="ECO:0000256" key="7">
    <source>
        <dbReference type="ARBA" id="ARBA00022475"/>
    </source>
</evidence>
<protein>
    <recommendedName>
        <fullName evidence="6">Phospholipase B1, membrane-associated</fullName>
        <ecNumber evidence="5">3.1.1.3</ecNumber>
        <ecNumber evidence="4">3.1.1.4</ecNumber>
        <ecNumber evidence="3">3.1.1.5</ecNumber>
    </recommendedName>
    <alternativeName>
        <fullName evidence="20">Lysophospholipase</fullName>
    </alternativeName>
    <alternativeName>
        <fullName evidence="21">Phospholipase A2</fullName>
    </alternativeName>
    <alternativeName>
        <fullName evidence="23">Phospholipase B/lipase</fullName>
    </alternativeName>
    <alternativeName>
        <fullName evidence="22">Triacylglycerol lipase</fullName>
    </alternativeName>
</protein>
<proteinExistence type="inferred from homology"/>
<evidence type="ECO:0000256" key="32">
    <source>
        <dbReference type="ARBA" id="ARBA00048058"/>
    </source>
</evidence>
<comment type="catalytic activity">
    <reaction evidence="17">
        <text>a triacylglycerol + H2O = a diacylglycerol + a fatty acid + H(+)</text>
        <dbReference type="Rhea" id="RHEA:12044"/>
        <dbReference type="ChEBI" id="CHEBI:15377"/>
        <dbReference type="ChEBI" id="CHEBI:15378"/>
        <dbReference type="ChEBI" id="CHEBI:17855"/>
        <dbReference type="ChEBI" id="CHEBI:18035"/>
        <dbReference type="ChEBI" id="CHEBI:28868"/>
        <dbReference type="EC" id="3.1.1.3"/>
    </reaction>
    <physiologicalReaction direction="left-to-right" evidence="17">
        <dbReference type="Rhea" id="RHEA:12045"/>
    </physiologicalReaction>
</comment>
<comment type="catalytic activity">
    <reaction evidence="39">
        <text>1-hexadecanoyl-sn-glycero-3-phosphocholine + H2O = sn-glycerol 3-phosphocholine + hexadecanoate + H(+)</text>
        <dbReference type="Rhea" id="RHEA:40435"/>
        <dbReference type="ChEBI" id="CHEBI:7896"/>
        <dbReference type="ChEBI" id="CHEBI:15377"/>
        <dbReference type="ChEBI" id="CHEBI:15378"/>
        <dbReference type="ChEBI" id="CHEBI:16870"/>
        <dbReference type="ChEBI" id="CHEBI:72998"/>
    </reaction>
    <physiologicalReaction direction="left-to-right" evidence="39">
        <dbReference type="Rhea" id="RHEA:40436"/>
    </physiologicalReaction>
</comment>
<reference evidence="48" key="1">
    <citation type="submission" date="2019-08" db="EMBL/GenBank/DDBJ databases">
        <title>The genome of the North American firefly Photinus pyralis.</title>
        <authorList>
            <consortium name="Photinus pyralis genome working group"/>
            <person name="Fallon T.R."/>
            <person name="Sander Lower S.E."/>
            <person name="Weng J.-K."/>
        </authorList>
    </citation>
    <scope>NUCLEOTIDE SEQUENCE</scope>
    <source>
        <strain evidence="48">TRF0915ILg1</strain>
        <tissue evidence="48">Whole body</tissue>
    </source>
</reference>
<dbReference type="GO" id="GO:0004623">
    <property type="term" value="F:phospholipase A2 activity"/>
    <property type="evidence" value="ECO:0007669"/>
    <property type="project" value="UniProtKB-EC"/>
</dbReference>
<comment type="catalytic activity">
    <reaction evidence="31">
        <text>a 1-O-alkyl-2-acyl-sn-glycero-3-phosphocholine + H2O = a 1-O-alkyl-sn-glycero-3-phosphocholine + a fatty acid + H(+)</text>
        <dbReference type="Rhea" id="RHEA:36231"/>
        <dbReference type="ChEBI" id="CHEBI:15377"/>
        <dbReference type="ChEBI" id="CHEBI:15378"/>
        <dbReference type="ChEBI" id="CHEBI:28868"/>
        <dbReference type="ChEBI" id="CHEBI:30909"/>
        <dbReference type="ChEBI" id="CHEBI:36702"/>
        <dbReference type="EC" id="3.1.1.4"/>
    </reaction>
    <physiologicalReaction direction="left-to-right" evidence="31">
        <dbReference type="Rhea" id="RHEA:36232"/>
    </physiologicalReaction>
</comment>
<evidence type="ECO:0000256" key="41">
    <source>
        <dbReference type="ARBA" id="ARBA00048869"/>
    </source>
</evidence>
<evidence type="ECO:0000256" key="22">
    <source>
        <dbReference type="ARBA" id="ARBA00031485"/>
    </source>
</evidence>
<dbReference type="CDD" id="cd01824">
    <property type="entry name" value="Phospholipase_B_like"/>
    <property type="match status" value="1"/>
</dbReference>
<dbReference type="InterPro" id="IPR038885">
    <property type="entry name" value="PLB1"/>
</dbReference>
<dbReference type="InterPro" id="IPR036514">
    <property type="entry name" value="SGNH_hydro_sf"/>
</dbReference>
<evidence type="ECO:0000256" key="19">
    <source>
        <dbReference type="ARBA" id="ARBA00023422"/>
    </source>
</evidence>
<evidence type="ECO:0000256" key="36">
    <source>
        <dbReference type="ARBA" id="ARBA00048386"/>
    </source>
</evidence>
<evidence type="ECO:0000256" key="39">
    <source>
        <dbReference type="ARBA" id="ARBA00048656"/>
    </source>
</evidence>
<feature type="signal peptide" evidence="47">
    <location>
        <begin position="1"/>
        <end position="20"/>
    </location>
</feature>
<comment type="catalytic activity">
    <reaction evidence="19">
        <text>a 1,2-diacyl-sn-glycero-3-phosphocholine + H2O = a 1-acyl-sn-glycero-3-phosphocholine + a fatty acid + H(+)</text>
        <dbReference type="Rhea" id="RHEA:15801"/>
        <dbReference type="ChEBI" id="CHEBI:15377"/>
        <dbReference type="ChEBI" id="CHEBI:15378"/>
        <dbReference type="ChEBI" id="CHEBI:28868"/>
        <dbReference type="ChEBI" id="CHEBI:57643"/>
        <dbReference type="ChEBI" id="CHEBI:58168"/>
        <dbReference type="EC" id="3.1.1.4"/>
    </reaction>
    <physiologicalReaction direction="left-to-right" evidence="19">
        <dbReference type="Rhea" id="RHEA:15802"/>
    </physiologicalReaction>
</comment>
<feature type="chain" id="PRO_5035468922" description="Phospholipase B1, membrane-associated" evidence="47">
    <location>
        <begin position="21"/>
        <end position="413"/>
    </location>
</feature>
<evidence type="ECO:0000313" key="49">
    <source>
        <dbReference type="Proteomes" id="UP000801492"/>
    </source>
</evidence>
<dbReference type="EMBL" id="VTPC01004374">
    <property type="protein sequence ID" value="KAF2897244.1"/>
    <property type="molecule type" value="Genomic_DNA"/>
</dbReference>
<dbReference type="InterPro" id="IPR001087">
    <property type="entry name" value="GDSL"/>
</dbReference>
<evidence type="ECO:0000256" key="23">
    <source>
        <dbReference type="ARBA" id="ARBA00033022"/>
    </source>
</evidence>
<comment type="catalytic activity">
    <reaction evidence="38">
        <text>1-hexadecanoyl-2-(9Z-octadecenoyl)-sn-glycero-3-phosphoethanolamine + H2O = 1-hexadecanoyl-sn-glycero-3-phosphoethanolamine + (9Z)-octadecenoate + H(+)</text>
        <dbReference type="Rhea" id="RHEA:40911"/>
        <dbReference type="ChEBI" id="CHEBI:15377"/>
        <dbReference type="ChEBI" id="CHEBI:15378"/>
        <dbReference type="ChEBI" id="CHEBI:30823"/>
        <dbReference type="ChEBI" id="CHEBI:73004"/>
        <dbReference type="ChEBI" id="CHEBI:73007"/>
    </reaction>
    <physiologicalReaction direction="left-to-right" evidence="38">
        <dbReference type="Rhea" id="RHEA:40912"/>
    </physiologicalReaction>
</comment>
<evidence type="ECO:0000313" key="48">
    <source>
        <dbReference type="EMBL" id="KAF2897244.1"/>
    </source>
</evidence>
<comment type="catalytic activity">
    <reaction evidence="27">
        <text>1-(9Z-octadecenoyl)-glycerol + H2O = glycerol + (9Z)-octadecenoate + H(+)</text>
        <dbReference type="Rhea" id="RHEA:38487"/>
        <dbReference type="ChEBI" id="CHEBI:15377"/>
        <dbReference type="ChEBI" id="CHEBI:15378"/>
        <dbReference type="ChEBI" id="CHEBI:17754"/>
        <dbReference type="ChEBI" id="CHEBI:30823"/>
        <dbReference type="ChEBI" id="CHEBI:75342"/>
    </reaction>
    <physiologicalReaction direction="left-to-right" evidence="27">
        <dbReference type="Rhea" id="RHEA:38488"/>
    </physiologicalReaction>
</comment>
<comment type="catalytic activity">
    <reaction evidence="41">
        <text>1,3-dihexadecanoyl-2-(9Z-octadecenoyl)glycerol + H2O = 1,3-dihexadecanoylglycerol + (9Z)-octadecenoate + H(+)</text>
        <dbReference type="Rhea" id="RHEA:40983"/>
        <dbReference type="ChEBI" id="CHEBI:15377"/>
        <dbReference type="ChEBI" id="CHEBI:15378"/>
        <dbReference type="ChEBI" id="CHEBI:30823"/>
        <dbReference type="ChEBI" id="CHEBI:75688"/>
        <dbReference type="ChEBI" id="CHEBI:77619"/>
    </reaction>
    <physiologicalReaction direction="left-to-right" evidence="41">
        <dbReference type="Rhea" id="RHEA:40984"/>
    </physiologicalReaction>
</comment>
<evidence type="ECO:0000256" key="3">
    <source>
        <dbReference type="ARBA" id="ARBA00013274"/>
    </source>
</evidence>
<keyword evidence="13" id="KW-0443">Lipid metabolism</keyword>
<evidence type="ECO:0000256" key="17">
    <source>
        <dbReference type="ARBA" id="ARBA00023369"/>
    </source>
</evidence>
<dbReference type="GO" id="GO:0004622">
    <property type="term" value="F:phosphatidylcholine lysophospholipase activity"/>
    <property type="evidence" value="ECO:0007669"/>
    <property type="project" value="UniProtKB-EC"/>
</dbReference>
<comment type="subcellular location">
    <subcellularLocation>
        <location evidence="1">Apical cell membrane</location>
        <topology evidence="1">Single-pass type I membrane protein</topology>
    </subcellularLocation>
</comment>
<dbReference type="GO" id="GO:0004806">
    <property type="term" value="F:triacylglycerol lipase activity"/>
    <property type="evidence" value="ECO:0007669"/>
    <property type="project" value="UniProtKB-EC"/>
</dbReference>
<comment type="similarity">
    <text evidence="2">Belongs to the 'GDSL' lipolytic enzyme family. Phospholipase B1 subfamily.</text>
</comment>
<evidence type="ECO:0000256" key="38">
    <source>
        <dbReference type="ARBA" id="ARBA00048613"/>
    </source>
</evidence>
<evidence type="ECO:0000256" key="26">
    <source>
        <dbReference type="ARBA" id="ARBA00047363"/>
    </source>
</evidence>
<evidence type="ECO:0000256" key="4">
    <source>
        <dbReference type="ARBA" id="ARBA00013278"/>
    </source>
</evidence>
<organism evidence="48 49">
    <name type="scientific">Ignelater luminosus</name>
    <name type="common">Cucubano</name>
    <name type="synonym">Pyrophorus luminosus</name>
    <dbReference type="NCBI Taxonomy" id="2038154"/>
    <lineage>
        <taxon>Eukaryota</taxon>
        <taxon>Metazoa</taxon>
        <taxon>Ecdysozoa</taxon>
        <taxon>Arthropoda</taxon>
        <taxon>Hexapoda</taxon>
        <taxon>Insecta</taxon>
        <taxon>Pterygota</taxon>
        <taxon>Neoptera</taxon>
        <taxon>Endopterygota</taxon>
        <taxon>Coleoptera</taxon>
        <taxon>Polyphaga</taxon>
        <taxon>Elateriformia</taxon>
        <taxon>Elateroidea</taxon>
        <taxon>Elateridae</taxon>
        <taxon>Agrypninae</taxon>
        <taxon>Pyrophorini</taxon>
        <taxon>Ignelater</taxon>
    </lineage>
</organism>
<comment type="catalytic activity">
    <reaction evidence="46">
        <text>2-(9Z-octadecenoyl)-glycerol + H2O = glycerol + (9Z)-octadecenoate + H(+)</text>
        <dbReference type="Rhea" id="RHEA:38491"/>
        <dbReference type="ChEBI" id="CHEBI:15377"/>
        <dbReference type="ChEBI" id="CHEBI:15378"/>
        <dbReference type="ChEBI" id="CHEBI:17754"/>
        <dbReference type="ChEBI" id="CHEBI:30823"/>
        <dbReference type="ChEBI" id="CHEBI:73990"/>
    </reaction>
    <physiologicalReaction direction="left-to-right" evidence="46">
        <dbReference type="Rhea" id="RHEA:38492"/>
    </physiologicalReaction>
</comment>
<evidence type="ECO:0000256" key="10">
    <source>
        <dbReference type="ARBA" id="ARBA00022737"/>
    </source>
</evidence>
<evidence type="ECO:0000256" key="30">
    <source>
        <dbReference type="ARBA" id="ARBA00048015"/>
    </source>
</evidence>
<comment type="catalytic activity">
    <reaction evidence="35">
        <text>1-octadecanoyl-2-(9Z,12Z)-octadecadienoyl-sn-glycerol + H2O = 1-octadecanoyl-sn-glycerol + (9Z,12Z)-octadecadienoate + H(+)</text>
        <dbReference type="Rhea" id="RHEA:40927"/>
        <dbReference type="ChEBI" id="CHEBI:15377"/>
        <dbReference type="ChEBI" id="CHEBI:15378"/>
        <dbReference type="ChEBI" id="CHEBI:30245"/>
        <dbReference type="ChEBI" id="CHEBI:75550"/>
        <dbReference type="ChEBI" id="CHEBI:77097"/>
    </reaction>
    <physiologicalReaction direction="left-to-right" evidence="35">
        <dbReference type="Rhea" id="RHEA:40928"/>
    </physiologicalReaction>
</comment>
<gene>
    <name evidence="48" type="ORF">ILUMI_08932</name>
</gene>
<evidence type="ECO:0000256" key="42">
    <source>
        <dbReference type="ARBA" id="ARBA00048872"/>
    </source>
</evidence>
<comment type="catalytic activity">
    <reaction evidence="30">
        <text>1-hexadecanoyl-2-(9Z-octadecenoyl)-sn-glycero-3-phospho-(1'-sn-glycerol) + H2O = 1-hexadecanoyl-sn-glycero-3-phospho-(1'-sn-glycerol) + (9Z)-octadecenoate + H(+)</text>
        <dbReference type="Rhea" id="RHEA:40919"/>
        <dbReference type="ChEBI" id="CHEBI:15377"/>
        <dbReference type="ChEBI" id="CHEBI:15378"/>
        <dbReference type="ChEBI" id="CHEBI:30823"/>
        <dbReference type="ChEBI" id="CHEBI:72841"/>
        <dbReference type="ChEBI" id="CHEBI:75158"/>
    </reaction>
    <physiologicalReaction direction="left-to-right" evidence="30">
        <dbReference type="Rhea" id="RHEA:40920"/>
    </physiologicalReaction>
</comment>
<comment type="catalytic activity">
    <reaction evidence="33">
        <text>1,2-dihexadecanoyl-sn-glycero-3-phosphocholine + H2O = 1-hexadecanoyl-sn-glycero-3-phosphocholine + hexadecanoate + H(+)</text>
        <dbReference type="Rhea" id="RHEA:41223"/>
        <dbReference type="ChEBI" id="CHEBI:7896"/>
        <dbReference type="ChEBI" id="CHEBI:15377"/>
        <dbReference type="ChEBI" id="CHEBI:15378"/>
        <dbReference type="ChEBI" id="CHEBI:72998"/>
        <dbReference type="ChEBI" id="CHEBI:72999"/>
    </reaction>
    <physiologicalReaction direction="left-to-right" evidence="33">
        <dbReference type="Rhea" id="RHEA:41224"/>
    </physiologicalReaction>
</comment>
<comment type="catalytic activity">
    <reaction evidence="44">
        <text>1,2-dihexadecanoyl-sn-glycero-3-phosphocholine + 2 H2O = sn-glycerol 3-phosphocholine + 2 hexadecanoate + 2 H(+)</text>
        <dbReference type="Rhea" id="RHEA:40975"/>
        <dbReference type="ChEBI" id="CHEBI:7896"/>
        <dbReference type="ChEBI" id="CHEBI:15377"/>
        <dbReference type="ChEBI" id="CHEBI:15378"/>
        <dbReference type="ChEBI" id="CHEBI:16870"/>
        <dbReference type="ChEBI" id="CHEBI:72999"/>
    </reaction>
    <physiologicalReaction direction="left-to-right" evidence="44">
        <dbReference type="Rhea" id="RHEA:40976"/>
    </physiologicalReaction>
</comment>
<evidence type="ECO:0000256" key="24">
    <source>
        <dbReference type="ARBA" id="ARBA00045916"/>
    </source>
</evidence>
<evidence type="ECO:0000256" key="40">
    <source>
        <dbReference type="ARBA" id="ARBA00048699"/>
    </source>
</evidence>
<evidence type="ECO:0000256" key="9">
    <source>
        <dbReference type="ARBA" id="ARBA00022729"/>
    </source>
</evidence>
<evidence type="ECO:0000256" key="25">
    <source>
        <dbReference type="ARBA" id="ARBA00047324"/>
    </source>
</evidence>
<evidence type="ECO:0000256" key="33">
    <source>
        <dbReference type="ARBA" id="ARBA00048227"/>
    </source>
</evidence>
<keyword evidence="15" id="KW-0325">Glycoprotein</keyword>
<evidence type="ECO:0000256" key="16">
    <source>
        <dbReference type="ARBA" id="ARBA00023264"/>
    </source>
</evidence>
<evidence type="ECO:0000256" key="6">
    <source>
        <dbReference type="ARBA" id="ARBA00015133"/>
    </source>
</evidence>
<comment type="catalytic activity">
    <reaction evidence="29">
        <text>2,3-di-(9Z)-octadecenoyl-sn-glycerol + H2O = 3-(9Z-octadecenoyl)-sn-glycerol + (9Z)-octadecenoate + H(+)</text>
        <dbReference type="Rhea" id="RHEA:42604"/>
        <dbReference type="ChEBI" id="CHEBI:15377"/>
        <dbReference type="ChEBI" id="CHEBI:15378"/>
        <dbReference type="ChEBI" id="CHEBI:30823"/>
        <dbReference type="ChEBI" id="CHEBI:75824"/>
        <dbReference type="ChEBI" id="CHEBI:75938"/>
    </reaction>
    <physiologicalReaction direction="left-to-right" evidence="29">
        <dbReference type="Rhea" id="RHEA:42605"/>
    </physiologicalReaction>
</comment>
<dbReference type="GO" id="GO:0016324">
    <property type="term" value="C:apical plasma membrane"/>
    <property type="evidence" value="ECO:0007669"/>
    <property type="project" value="UniProtKB-SubCell"/>
</dbReference>
<evidence type="ECO:0000256" key="8">
    <source>
        <dbReference type="ARBA" id="ARBA00022692"/>
    </source>
</evidence>
<keyword evidence="49" id="KW-1185">Reference proteome</keyword>
<comment type="catalytic activity">
    <reaction evidence="42">
        <text>1-O-hexadecyl-2-(9Z)-octadecenoyl-sn-glycero-3-phosphocholine + H2O = 1-O-hexadecyl-sn-glycero-3-phosphocholine + (9Z)-octadecenoate + H(+)</text>
        <dbReference type="Rhea" id="RHEA:40915"/>
        <dbReference type="ChEBI" id="CHEBI:15377"/>
        <dbReference type="ChEBI" id="CHEBI:15378"/>
        <dbReference type="ChEBI" id="CHEBI:30823"/>
        <dbReference type="ChEBI" id="CHEBI:34112"/>
        <dbReference type="ChEBI" id="CHEBI:64496"/>
    </reaction>
    <physiologicalReaction direction="left-to-right" evidence="42">
        <dbReference type="Rhea" id="RHEA:40916"/>
    </physiologicalReaction>
</comment>
<evidence type="ECO:0000256" key="1">
    <source>
        <dbReference type="ARBA" id="ARBA00004247"/>
    </source>
</evidence>
<comment type="caution">
    <text evidence="48">The sequence shown here is derived from an EMBL/GenBank/DDBJ whole genome shotgun (WGS) entry which is preliminary data.</text>
</comment>
<keyword evidence="12" id="KW-1133">Transmembrane helix</keyword>
<evidence type="ECO:0000256" key="18">
    <source>
        <dbReference type="ARBA" id="ARBA00023408"/>
    </source>
</evidence>
<comment type="catalytic activity">
    <reaction evidence="26">
        <text>1,3-dihexadecanoyl-2-(9Z-octadecenoyl)glycerol + H2O = 1-hexadecanoyl-2-(9Z-octadecenoyl)-glycerol + hexadecanoate + H(+)</text>
        <dbReference type="Rhea" id="RHEA:40979"/>
        <dbReference type="ChEBI" id="CHEBI:7896"/>
        <dbReference type="ChEBI" id="CHEBI:15377"/>
        <dbReference type="ChEBI" id="CHEBI:15378"/>
        <dbReference type="ChEBI" id="CHEBI:75585"/>
        <dbReference type="ChEBI" id="CHEBI:75688"/>
    </reaction>
    <physiologicalReaction direction="left-to-right" evidence="26">
        <dbReference type="Rhea" id="RHEA:40980"/>
    </physiologicalReaction>
</comment>
<evidence type="ECO:0000256" key="11">
    <source>
        <dbReference type="ARBA" id="ARBA00022801"/>
    </source>
</evidence>
<dbReference type="GO" id="GO:0006644">
    <property type="term" value="P:phospholipid metabolic process"/>
    <property type="evidence" value="ECO:0007669"/>
    <property type="project" value="TreeGrafter"/>
</dbReference>
<evidence type="ECO:0000256" key="37">
    <source>
        <dbReference type="ARBA" id="ARBA00048454"/>
    </source>
</evidence>
<dbReference type="EC" id="3.1.1.5" evidence="3"/>
<dbReference type="InterPro" id="IPR035547">
    <property type="entry name" value="Phospholipase_B"/>
</dbReference>
<dbReference type="Pfam" id="PF00657">
    <property type="entry name" value="Lipase_GDSL"/>
    <property type="match status" value="1"/>
</dbReference>
<keyword evidence="14" id="KW-0472">Membrane</keyword>
<comment type="catalytic activity">
    <reaction evidence="34">
        <text>1-hexadecanoyl-2-(9Z,12Z-octadecadienoyl)-sn-glycero-3-phosphocholine + H2O = 2-(9Z,12Z-octadecadienoyl)-sn-glycero-3-phosphocholine + hexadecanoate + H(+)</text>
        <dbReference type="Rhea" id="RHEA:40971"/>
        <dbReference type="ChEBI" id="CHEBI:7896"/>
        <dbReference type="ChEBI" id="CHEBI:15377"/>
        <dbReference type="ChEBI" id="CHEBI:15378"/>
        <dbReference type="ChEBI" id="CHEBI:73002"/>
        <dbReference type="ChEBI" id="CHEBI:76084"/>
    </reaction>
    <physiologicalReaction direction="left-to-right" evidence="34">
        <dbReference type="Rhea" id="RHEA:40972"/>
    </physiologicalReaction>
</comment>
<comment type="catalytic activity">
    <reaction evidence="45">
        <text>1,3-di-(9Z-octadecenoyl)-glycerol + H2O = 1-(9Z-octadecenoyl)-glycerol + (9Z)-octadecenoate + H(+)</text>
        <dbReference type="Rhea" id="RHEA:39939"/>
        <dbReference type="ChEBI" id="CHEBI:15377"/>
        <dbReference type="ChEBI" id="CHEBI:15378"/>
        <dbReference type="ChEBI" id="CHEBI:30823"/>
        <dbReference type="ChEBI" id="CHEBI:75342"/>
        <dbReference type="ChEBI" id="CHEBI:75735"/>
    </reaction>
    <physiologicalReaction direction="left-to-right" evidence="45">
        <dbReference type="Rhea" id="RHEA:39940"/>
    </physiologicalReaction>
</comment>
<evidence type="ECO:0000256" key="44">
    <source>
        <dbReference type="ARBA" id="ARBA00049363"/>
    </source>
</evidence>
<comment type="catalytic activity">
    <reaction evidence="40">
        <text>1-hexadecanoyl-2-(9Z-octadecenoyl)-sn-glycero-3-phosphocholine + H2O = 1-hexadecanoyl-sn-glycero-3-phosphocholine + (9Z)-octadecenoate + H(+)</text>
        <dbReference type="Rhea" id="RHEA:38779"/>
        <dbReference type="ChEBI" id="CHEBI:15377"/>
        <dbReference type="ChEBI" id="CHEBI:15378"/>
        <dbReference type="ChEBI" id="CHEBI:30823"/>
        <dbReference type="ChEBI" id="CHEBI:72998"/>
        <dbReference type="ChEBI" id="CHEBI:73001"/>
    </reaction>
    <physiologicalReaction direction="left-to-right" evidence="40">
        <dbReference type="Rhea" id="RHEA:38780"/>
    </physiologicalReaction>
</comment>
<comment type="catalytic activity">
    <reaction evidence="28">
        <text>1-hexadecanoyl-2-(9Z)-octadecenoyl-3-octadecanoyl-sn-glycerol + H2O = 1-hexadecanoyl-2-(9Z-octadecenoyl)-sn-glycerol + octadecanoate + H(+)</text>
        <dbReference type="Rhea" id="RHEA:41111"/>
        <dbReference type="ChEBI" id="CHEBI:15377"/>
        <dbReference type="ChEBI" id="CHEBI:15378"/>
        <dbReference type="ChEBI" id="CHEBI:25629"/>
        <dbReference type="ChEBI" id="CHEBI:75466"/>
        <dbReference type="ChEBI" id="CHEBI:77623"/>
    </reaction>
    <physiologicalReaction direction="left-to-right" evidence="28">
        <dbReference type="Rhea" id="RHEA:41112"/>
    </physiologicalReaction>
</comment>
<keyword evidence="9 47" id="KW-0732">Signal</keyword>
<keyword evidence="10" id="KW-0677">Repeat</keyword>
<evidence type="ECO:0000256" key="43">
    <source>
        <dbReference type="ARBA" id="ARBA00048939"/>
    </source>
</evidence>
<dbReference type="PANTHER" id="PTHR21325:SF31">
    <property type="entry name" value="GH22081P-RELATED"/>
    <property type="match status" value="1"/>
</dbReference>
<evidence type="ECO:0000256" key="31">
    <source>
        <dbReference type="ARBA" id="ARBA00048049"/>
    </source>
</evidence>
<evidence type="ECO:0000256" key="27">
    <source>
        <dbReference type="ARBA" id="ARBA00047438"/>
    </source>
</evidence>
<keyword evidence="11" id="KW-0378">Hydrolase</keyword>
<evidence type="ECO:0000256" key="20">
    <source>
        <dbReference type="ARBA" id="ARBA00029723"/>
    </source>
</evidence>
<dbReference type="OrthoDB" id="10265800at2759"/>
<comment type="catalytic activity">
    <reaction evidence="25">
        <text>1-hexadecanoyl-2-(9Z)-octadecenoyl-3-octadecanoyl-sn-glycerol + H2O = 2-(9Z-octadecenoyl)-3-octadecanoyl-sn-glycerol + hexadecanoate + H(+)</text>
        <dbReference type="Rhea" id="RHEA:41107"/>
        <dbReference type="ChEBI" id="CHEBI:7896"/>
        <dbReference type="ChEBI" id="CHEBI:15377"/>
        <dbReference type="ChEBI" id="CHEBI:15378"/>
        <dbReference type="ChEBI" id="CHEBI:75558"/>
        <dbReference type="ChEBI" id="CHEBI:77623"/>
    </reaction>
    <physiologicalReaction direction="left-to-right" evidence="25">
        <dbReference type="Rhea" id="RHEA:41108"/>
    </physiologicalReaction>
</comment>
<evidence type="ECO:0000256" key="14">
    <source>
        <dbReference type="ARBA" id="ARBA00023136"/>
    </source>
</evidence>
<evidence type="ECO:0000256" key="2">
    <source>
        <dbReference type="ARBA" id="ARBA00009979"/>
    </source>
</evidence>
<dbReference type="EC" id="3.1.1.3" evidence="5"/>
<dbReference type="Proteomes" id="UP000801492">
    <property type="component" value="Unassembled WGS sequence"/>
</dbReference>
<comment type="catalytic activity">
    <reaction evidence="18">
        <text>1-hexadecanoyl-2-(9Z,12Z-octadecadienoyl)-sn-glycero-3-phosphocholine + H2O = (9Z,12Z)-octadecadienoate + 1-hexadecanoyl-sn-glycero-3-phosphocholine + H(+)</text>
        <dbReference type="Rhea" id="RHEA:40811"/>
        <dbReference type="ChEBI" id="CHEBI:15377"/>
        <dbReference type="ChEBI" id="CHEBI:15378"/>
        <dbReference type="ChEBI" id="CHEBI:30245"/>
        <dbReference type="ChEBI" id="CHEBI:72998"/>
        <dbReference type="ChEBI" id="CHEBI:73002"/>
    </reaction>
    <physiologicalReaction direction="left-to-right" evidence="18">
        <dbReference type="Rhea" id="RHEA:40812"/>
    </physiologicalReaction>
</comment>
<comment type="catalytic activity">
    <reaction evidence="43">
        <text>1-hexadecanoyl-2-(9Z)-octadecenoyl-3-octadecanoyl-sn-glycerol + H2O = 1-hexadecanoyl-3-octadecanoyl-sn-glycerol + (9Z)-octadecenoate + H(+)</text>
        <dbReference type="Rhea" id="RHEA:41103"/>
        <dbReference type="ChEBI" id="CHEBI:15377"/>
        <dbReference type="ChEBI" id="CHEBI:15378"/>
        <dbReference type="ChEBI" id="CHEBI:30823"/>
        <dbReference type="ChEBI" id="CHEBI:77623"/>
        <dbReference type="ChEBI" id="CHEBI:77624"/>
    </reaction>
    <physiologicalReaction direction="left-to-right" evidence="43">
        <dbReference type="Rhea" id="RHEA:41104"/>
    </physiologicalReaction>
</comment>
<accession>A0A8K0D3F7</accession>
<evidence type="ECO:0000256" key="28">
    <source>
        <dbReference type="ARBA" id="ARBA00047459"/>
    </source>
</evidence>
<comment type="catalytic activity">
    <reaction evidence="36">
        <text>1,2,3-tri-(9Z-octadecenoyl)-glycerol + H2O = di-(9Z)-octadecenoylglycerol + (9Z)-octadecenoate + H(+)</text>
        <dbReference type="Rhea" id="RHEA:38575"/>
        <dbReference type="ChEBI" id="CHEBI:15377"/>
        <dbReference type="ChEBI" id="CHEBI:15378"/>
        <dbReference type="ChEBI" id="CHEBI:30823"/>
        <dbReference type="ChEBI" id="CHEBI:53753"/>
        <dbReference type="ChEBI" id="CHEBI:75945"/>
    </reaction>
    <physiologicalReaction direction="left-to-right" evidence="36">
        <dbReference type="Rhea" id="RHEA:38576"/>
    </physiologicalReaction>
</comment>
<evidence type="ECO:0000256" key="35">
    <source>
        <dbReference type="ARBA" id="ARBA00048374"/>
    </source>
</evidence>
<evidence type="ECO:0000256" key="13">
    <source>
        <dbReference type="ARBA" id="ARBA00023098"/>
    </source>
</evidence>
<evidence type="ECO:0000256" key="5">
    <source>
        <dbReference type="ARBA" id="ARBA00013279"/>
    </source>
</evidence>
<comment type="catalytic activity">
    <reaction evidence="32">
        <text>1,2-di-(9Z-octadecenoyl)-sn-glycero-3-phosphocholine + H2O = 1-(9Z-octadecenoyl)-sn-glycero-3-phosphocholine + (9Z)-octadecenoate + H(+)</text>
        <dbReference type="Rhea" id="RHEA:40923"/>
        <dbReference type="ChEBI" id="CHEBI:15377"/>
        <dbReference type="ChEBI" id="CHEBI:15378"/>
        <dbReference type="ChEBI" id="CHEBI:28610"/>
        <dbReference type="ChEBI" id="CHEBI:30823"/>
        <dbReference type="ChEBI" id="CHEBI:74669"/>
    </reaction>
    <physiologicalReaction direction="left-to-right" evidence="32">
        <dbReference type="Rhea" id="RHEA:40924"/>
    </physiologicalReaction>
</comment>
<dbReference type="SUPFAM" id="SSF52266">
    <property type="entry name" value="SGNH hydrolase"/>
    <property type="match status" value="1"/>
</dbReference>
<keyword evidence="16" id="KW-1208">Phospholipid metabolism</keyword>
<evidence type="ECO:0000256" key="45">
    <source>
        <dbReference type="ARBA" id="ARBA00049372"/>
    </source>
</evidence>
<dbReference type="Gene3D" id="3.40.50.1110">
    <property type="entry name" value="SGNH hydrolase"/>
    <property type="match status" value="1"/>
</dbReference>
<comment type="function">
    <text evidence="24">Calcium-independent membrane-associated phospholipase that catalyzes complete diacylation of phospholipids by hydrolyzing both sn-1 and sn-2 fatty acyl chains attached to the glycerol backbone (phospholipase B activity). Has dual phospholipase and lysophospholipase activities toward diacylphospholipids. Preferentially cleaves sn-2 ester bonds over sn-1 bonds. Acts as a lipase toward glycerolipid substrates. Hydrolyzes fatty acyl chains of diacylglycerols with preference for the sn-2 position and of triacylglycerols with not positional selectivity. May also hydrolyze long chain retinyl esters such as retinyl palmitate. May contribute to digestion of dietary phospholipids, glycerolipids and retinoids, facilitating lipid absorption at the brush border.</text>
</comment>
<evidence type="ECO:0000256" key="47">
    <source>
        <dbReference type="SAM" id="SignalP"/>
    </source>
</evidence>
<dbReference type="InterPro" id="IPR008265">
    <property type="entry name" value="Lipase_GDSL_AS"/>
</dbReference>
<dbReference type="AlphaFoldDB" id="A0A8K0D3F7"/>
<comment type="catalytic activity">
    <reaction evidence="37">
        <text>a 1-acyl-sn-glycero-3-phosphocholine + H2O = sn-glycerol 3-phosphocholine + a fatty acid + H(+)</text>
        <dbReference type="Rhea" id="RHEA:15177"/>
        <dbReference type="ChEBI" id="CHEBI:15377"/>
        <dbReference type="ChEBI" id="CHEBI:15378"/>
        <dbReference type="ChEBI" id="CHEBI:16870"/>
        <dbReference type="ChEBI" id="CHEBI:28868"/>
        <dbReference type="ChEBI" id="CHEBI:58168"/>
        <dbReference type="EC" id="3.1.1.5"/>
    </reaction>
    <physiologicalReaction direction="left-to-right" evidence="37">
        <dbReference type="Rhea" id="RHEA:15178"/>
    </physiologicalReaction>
</comment>
<evidence type="ECO:0000256" key="46">
    <source>
        <dbReference type="ARBA" id="ARBA00049461"/>
    </source>
</evidence>